<dbReference type="EMBL" id="JAHYBZ010000013">
    <property type="protein sequence ID" value="MBW6401644.1"/>
    <property type="molecule type" value="Genomic_DNA"/>
</dbReference>
<keyword evidence="3" id="KW-1185">Reference proteome</keyword>
<gene>
    <name evidence="2" type="ORF">KPL78_27580</name>
</gene>
<dbReference type="Proteomes" id="UP001196565">
    <property type="component" value="Unassembled WGS sequence"/>
</dbReference>
<dbReference type="GO" id="GO:0016740">
    <property type="term" value="F:transferase activity"/>
    <property type="evidence" value="ECO:0007669"/>
    <property type="project" value="UniProtKB-KW"/>
</dbReference>
<organism evidence="2 3">
    <name type="scientific">Roseomonas alba</name>
    <dbReference type="NCBI Taxonomy" id="2846776"/>
    <lineage>
        <taxon>Bacteria</taxon>
        <taxon>Pseudomonadati</taxon>
        <taxon>Pseudomonadota</taxon>
        <taxon>Alphaproteobacteria</taxon>
        <taxon>Acetobacterales</taxon>
        <taxon>Roseomonadaceae</taxon>
        <taxon>Roseomonas</taxon>
    </lineage>
</organism>
<dbReference type="Gene3D" id="3.30.1540.10">
    <property type="entry name" value="formyl-coa transferase, domain 3"/>
    <property type="match status" value="1"/>
</dbReference>
<dbReference type="RefSeq" id="WP_219766494.1">
    <property type="nucleotide sequence ID" value="NZ_JAHYBZ010000013.1"/>
</dbReference>
<accession>A0ABS7AKI2</accession>
<dbReference type="InterPro" id="IPR050483">
    <property type="entry name" value="CoA-transferase_III_domain"/>
</dbReference>
<dbReference type="InterPro" id="IPR023606">
    <property type="entry name" value="CoA-Trfase_III_dom_1_sf"/>
</dbReference>
<evidence type="ECO:0000313" key="3">
    <source>
        <dbReference type="Proteomes" id="UP001196565"/>
    </source>
</evidence>
<dbReference type="Gene3D" id="3.40.50.10540">
    <property type="entry name" value="Crotonobetainyl-coa:carnitine coa-transferase, domain 1"/>
    <property type="match status" value="1"/>
</dbReference>
<sequence>MADTLPLAGRFAVEIGHSLAGPFAGAILADLGATVLKVESAGKGDHARGWGPPFIEGASALFHAVNRGKLSVTADLRDPTTAAALRRLILDRADILLQNLKVGTLEEAGLGADSLLAEKPSLVICNIGAFGRVGPRRSDPGYDPLIQAASGLMDMNGHPGAPPARVPVALNDIGTGIWGALGILAALLRRERDGRGGVVDVSLYETALSWMTVPISDLLAGGPEPQRYGSGVSNIVPYQTFATADGTLLVAAGNDLLFGRLCRVLGLDALAEDPRFATNGARVSNRDALISQLAAEIARRPVATLSEELRRAGIPCGPVKGAAEALADPQTAALGIIATPPGGGPGTVGLPVSFDGQRPMPAGRAPRLGEHQNLLDEIREICS</sequence>
<dbReference type="Pfam" id="PF02515">
    <property type="entry name" value="CoA_transf_3"/>
    <property type="match status" value="1"/>
</dbReference>
<evidence type="ECO:0000256" key="1">
    <source>
        <dbReference type="ARBA" id="ARBA00022679"/>
    </source>
</evidence>
<dbReference type="InterPro" id="IPR003673">
    <property type="entry name" value="CoA-Trfase_fam_III"/>
</dbReference>
<keyword evidence="1 2" id="KW-0808">Transferase</keyword>
<dbReference type="SUPFAM" id="SSF89796">
    <property type="entry name" value="CoA-transferase family III (CaiB/BaiF)"/>
    <property type="match status" value="1"/>
</dbReference>
<evidence type="ECO:0000313" key="2">
    <source>
        <dbReference type="EMBL" id="MBW6401644.1"/>
    </source>
</evidence>
<dbReference type="InterPro" id="IPR044855">
    <property type="entry name" value="CoA-Trfase_III_dom3_sf"/>
</dbReference>
<reference evidence="2 3" key="1">
    <citation type="submission" date="2021-07" db="EMBL/GenBank/DDBJ databases">
        <authorList>
            <person name="So Y."/>
        </authorList>
    </citation>
    <scope>NUCLEOTIDE SEQUENCE [LARGE SCALE GENOMIC DNA]</scope>
    <source>
        <strain evidence="2 3">HJA6</strain>
    </source>
</reference>
<name>A0ABS7AKI2_9PROT</name>
<proteinExistence type="predicted"/>
<protein>
    <submittedName>
        <fullName evidence="2">CoA transferase</fullName>
    </submittedName>
</protein>
<dbReference type="PANTHER" id="PTHR48207">
    <property type="entry name" value="SUCCINATE--HYDROXYMETHYLGLUTARATE COA-TRANSFERASE"/>
    <property type="match status" value="1"/>
</dbReference>
<dbReference type="PANTHER" id="PTHR48207:SF3">
    <property type="entry name" value="SUCCINATE--HYDROXYMETHYLGLUTARATE COA-TRANSFERASE"/>
    <property type="match status" value="1"/>
</dbReference>
<comment type="caution">
    <text evidence="2">The sequence shown here is derived from an EMBL/GenBank/DDBJ whole genome shotgun (WGS) entry which is preliminary data.</text>
</comment>